<gene>
    <name evidence="2" type="ORF">FN924_15860</name>
</gene>
<dbReference type="Proteomes" id="UP000315215">
    <property type="component" value="Chromosome"/>
</dbReference>
<dbReference type="OrthoDB" id="5196567at2"/>
<feature type="transmembrane region" description="Helical" evidence="1">
    <location>
        <begin position="103"/>
        <end position="126"/>
    </location>
</feature>
<protein>
    <submittedName>
        <fullName evidence="2">Uncharacterized protein</fullName>
    </submittedName>
</protein>
<proteinExistence type="predicted"/>
<accession>A0A516KJD9</accession>
<dbReference type="RefSeq" id="WP_143896139.1">
    <property type="nucleotide sequence ID" value="NZ_CP041666.1"/>
</dbReference>
<name>A0A516KJD9_9BACI</name>
<keyword evidence="1" id="KW-0812">Transmembrane</keyword>
<reference evidence="2 3" key="1">
    <citation type="submission" date="2019-07" db="EMBL/GenBank/DDBJ databases">
        <authorList>
            <person name="Li J."/>
        </authorList>
    </citation>
    <scope>NUCLEOTIDE SEQUENCE [LARGE SCALE GENOMIC DNA]</scope>
    <source>
        <strain evidence="2 3">TKL69</strain>
    </source>
</reference>
<dbReference type="KEGG" id="aqt:FN924_15860"/>
<keyword evidence="3" id="KW-1185">Reference proteome</keyword>
<feature type="transmembrane region" description="Helical" evidence="1">
    <location>
        <begin position="68"/>
        <end position="91"/>
    </location>
</feature>
<dbReference type="EMBL" id="CP041666">
    <property type="protein sequence ID" value="QDP41517.1"/>
    <property type="molecule type" value="Genomic_DNA"/>
</dbReference>
<sequence length="151" mass="17229">MKWLIHLYPKKWRKRYEEEFLYILENRNLSFKEVVDVFINAMDARFLNIVEGVIHLDKKIRDMTLDSVLSRLLIIGSIIFIGTFGGYWIGANTALLLELSPKALLLVGVGLGLFIGYVIGVARGILRVINVTQKEDIFLPTGKLKFDKSNS</sequence>
<keyword evidence="1" id="KW-0472">Membrane</keyword>
<dbReference type="AlphaFoldDB" id="A0A516KJD9"/>
<evidence type="ECO:0000313" key="2">
    <source>
        <dbReference type="EMBL" id="QDP41517.1"/>
    </source>
</evidence>
<evidence type="ECO:0000256" key="1">
    <source>
        <dbReference type="SAM" id="Phobius"/>
    </source>
</evidence>
<evidence type="ECO:0000313" key="3">
    <source>
        <dbReference type="Proteomes" id="UP000315215"/>
    </source>
</evidence>
<keyword evidence="1" id="KW-1133">Transmembrane helix</keyword>
<organism evidence="2 3">
    <name type="scientific">Radiobacillus deserti</name>
    <dbReference type="NCBI Taxonomy" id="2594883"/>
    <lineage>
        <taxon>Bacteria</taxon>
        <taxon>Bacillati</taxon>
        <taxon>Bacillota</taxon>
        <taxon>Bacilli</taxon>
        <taxon>Bacillales</taxon>
        <taxon>Bacillaceae</taxon>
        <taxon>Radiobacillus</taxon>
    </lineage>
</organism>